<protein>
    <submittedName>
        <fullName evidence="2">Uncharacterized protein</fullName>
    </submittedName>
</protein>
<proteinExistence type="predicted"/>
<gene>
    <name evidence="2" type="ORF">EKPV-NSW-ORF025</name>
</gene>
<sequence length="121" mass="13311">MNRLRSRSVMVRSSPRTSISSSRSLRAALHSTIRKMIAEMMVANASSPYPTAIKVSGSNGSGDVGYTDVGYIDVEYSDAGARDVEDMGSVMTVVLTVVLTMVVSRADLYLRTYFFLFLNKR</sequence>
<evidence type="ECO:0000256" key="1">
    <source>
        <dbReference type="SAM" id="MobiDB-lite"/>
    </source>
</evidence>
<dbReference type="EMBL" id="MF661791">
    <property type="protein sequence ID" value="AXK50159.1"/>
    <property type="molecule type" value="Genomic_DNA"/>
</dbReference>
<reference evidence="2 3" key="1">
    <citation type="journal article" date="2017" name="Sci. Rep.">
        <title>Molecular and microscopic characterization of a novel Eastern grey kangaroopox virus genome directly from a clinical sample.</title>
        <authorList>
            <person name="Sarker S."/>
            <person name="Roberts H.K."/>
            <person name="Tidd N."/>
            <person name="Ault S."/>
            <person name="Ladmore G."/>
            <person name="Peters A."/>
            <person name="Forwood J.K."/>
            <person name="Helbig K."/>
            <person name="Raidal S.R."/>
        </authorList>
    </citation>
    <scope>NUCLEOTIDE SEQUENCE [LARGE SCALE GENOMIC DNA]</scope>
    <source>
        <strain evidence="2 3">NSW</strain>
    </source>
</reference>
<feature type="compositionally biased region" description="Low complexity" evidence="1">
    <location>
        <begin position="7"/>
        <end position="23"/>
    </location>
</feature>
<organism evidence="2 3">
    <name type="scientific">Eastern grey kangaroopox virus</name>
    <dbReference type="NCBI Taxonomy" id="2042482"/>
    <lineage>
        <taxon>Viruses</taxon>
        <taxon>Varidnaviria</taxon>
        <taxon>Bamfordvirae</taxon>
        <taxon>Nucleocytoviricota</taxon>
        <taxon>Pokkesviricetes</taxon>
        <taxon>Chitovirales</taxon>
        <taxon>Poxviridae</taxon>
        <taxon>Chordopoxvirinae</taxon>
        <taxon>Macropopoxvirus</taxon>
        <taxon>Macropopoxvirus mgiganteuspox</taxon>
        <taxon>Eastern kangaroopox virus</taxon>
    </lineage>
</organism>
<evidence type="ECO:0000313" key="3">
    <source>
        <dbReference type="Proteomes" id="UP000318014"/>
    </source>
</evidence>
<feature type="region of interest" description="Disordered" evidence="1">
    <location>
        <begin position="1"/>
        <end position="23"/>
    </location>
</feature>
<dbReference type="Proteomes" id="UP000318014">
    <property type="component" value="Genome"/>
</dbReference>
<name>A0A345Z0N8_9POXV</name>
<evidence type="ECO:0000313" key="2">
    <source>
        <dbReference type="EMBL" id="AXK50159.1"/>
    </source>
</evidence>
<accession>A0A345Z0N8</accession>